<name>A0A419WB26_9BACT</name>
<evidence type="ECO:0000313" key="3">
    <source>
        <dbReference type="Proteomes" id="UP000283387"/>
    </source>
</evidence>
<evidence type="ECO:0000313" key="2">
    <source>
        <dbReference type="EMBL" id="RKD92653.1"/>
    </source>
</evidence>
<proteinExistence type="predicted"/>
<dbReference type="Proteomes" id="UP000283387">
    <property type="component" value="Unassembled WGS sequence"/>
</dbReference>
<protein>
    <submittedName>
        <fullName evidence="2">Putative secreted protein (Por secretion system target)</fullName>
    </submittedName>
</protein>
<organism evidence="2 3">
    <name type="scientific">Mangrovibacterium diazotrophicum</name>
    <dbReference type="NCBI Taxonomy" id="1261403"/>
    <lineage>
        <taxon>Bacteria</taxon>
        <taxon>Pseudomonadati</taxon>
        <taxon>Bacteroidota</taxon>
        <taxon>Bacteroidia</taxon>
        <taxon>Marinilabiliales</taxon>
        <taxon>Prolixibacteraceae</taxon>
        <taxon>Mangrovibacterium</taxon>
    </lineage>
</organism>
<accession>A0A419WB26</accession>
<dbReference type="AlphaFoldDB" id="A0A419WB26"/>
<keyword evidence="3" id="KW-1185">Reference proteome</keyword>
<gene>
    <name evidence="2" type="ORF">BC643_3028</name>
</gene>
<dbReference type="Pfam" id="PF18962">
    <property type="entry name" value="Por_Secre_tail"/>
    <property type="match status" value="1"/>
</dbReference>
<comment type="caution">
    <text evidence="2">The sequence shown here is derived from an EMBL/GenBank/DDBJ whole genome shotgun (WGS) entry which is preliminary data.</text>
</comment>
<dbReference type="InterPro" id="IPR026444">
    <property type="entry name" value="Secre_tail"/>
</dbReference>
<dbReference type="EMBL" id="RAPN01000001">
    <property type="protein sequence ID" value="RKD92653.1"/>
    <property type="molecule type" value="Genomic_DNA"/>
</dbReference>
<reference evidence="2 3" key="1">
    <citation type="submission" date="2018-09" db="EMBL/GenBank/DDBJ databases">
        <title>Genomic Encyclopedia of Archaeal and Bacterial Type Strains, Phase II (KMG-II): from individual species to whole genera.</title>
        <authorList>
            <person name="Goeker M."/>
        </authorList>
    </citation>
    <scope>NUCLEOTIDE SEQUENCE [LARGE SCALE GENOMIC DNA]</scope>
    <source>
        <strain evidence="2 3">DSM 27148</strain>
    </source>
</reference>
<sequence length="146" mass="16509">MKHLILSVSILGLVIFAGTNEVSAQSKIYFEYDGSGNRELRTITLNKSATINSEKQEEEIVIEDQLENQAILIYPNPTKGILRIDIAELNGINMVVGIYDSNGRLLINQSLKENTSQFDLSAYPSGLYFLIIKSNDEKREWKIIKE</sequence>
<dbReference type="RefSeq" id="WP_120273841.1">
    <property type="nucleotide sequence ID" value="NZ_RAPN01000001.1"/>
</dbReference>
<feature type="domain" description="Secretion system C-terminal sorting" evidence="1">
    <location>
        <begin position="73"/>
        <end position="143"/>
    </location>
</feature>
<dbReference type="NCBIfam" id="TIGR04183">
    <property type="entry name" value="Por_Secre_tail"/>
    <property type="match status" value="1"/>
</dbReference>
<evidence type="ECO:0000259" key="1">
    <source>
        <dbReference type="Pfam" id="PF18962"/>
    </source>
</evidence>
<dbReference type="OrthoDB" id="1076849at2"/>